<dbReference type="KEGG" id="mzh:Mzhil_0382"/>
<dbReference type="AlphaFoldDB" id="F7XPD0"/>
<evidence type="ECO:0000256" key="6">
    <source>
        <dbReference type="PIRSR" id="PIRSR015957-1"/>
    </source>
</evidence>
<reference evidence="7 8" key="1">
    <citation type="submission" date="2010-07" db="EMBL/GenBank/DDBJ databases">
        <title>The complete genome of Methanosalsum zhilinae DSM 4017.</title>
        <authorList>
            <consortium name="US DOE Joint Genome Institute (JGI-PGF)"/>
            <person name="Lucas S."/>
            <person name="Copeland A."/>
            <person name="Lapidus A."/>
            <person name="Glavina del Rio T."/>
            <person name="Dalin E."/>
            <person name="Tice H."/>
            <person name="Bruce D."/>
            <person name="Goodwin L."/>
            <person name="Pitluck S."/>
            <person name="Kyrpides N."/>
            <person name="Mavromatis K."/>
            <person name="Ovchinnikova G."/>
            <person name="Daligault H."/>
            <person name="Detter J.C."/>
            <person name="Han C."/>
            <person name="Tapia R."/>
            <person name="Larimer F."/>
            <person name="Land M."/>
            <person name="Hauser L."/>
            <person name="Markowitz V."/>
            <person name="Cheng J.-F."/>
            <person name="Hugenholtz P."/>
            <person name="Woyke T."/>
            <person name="Wu D."/>
            <person name="Spring S."/>
            <person name="Schueler E."/>
            <person name="Brambilla E."/>
            <person name="Klenk H.-P."/>
            <person name="Eisen J.A."/>
        </authorList>
    </citation>
    <scope>NUCLEOTIDE SEQUENCE [LARGE SCALE GENOMIC DNA]</scope>
    <source>
        <strain evidence="8">DSM 4017 / NBRC 107636 / OCM 62 / WeN5</strain>
    </source>
</reference>
<keyword evidence="2 5" id="KW-0456">Lyase</keyword>
<proteinExistence type="inferred from homology"/>
<dbReference type="NCBIfam" id="NF002575">
    <property type="entry name" value="PRK02227.1-3"/>
    <property type="match status" value="1"/>
</dbReference>
<feature type="active site" description="Proton acceptor" evidence="5 6">
    <location>
        <position position="85"/>
    </location>
</feature>
<name>F7XPD0_METZD</name>
<dbReference type="HAMAP" id="MF_00681">
    <property type="entry name" value="MfnB"/>
    <property type="match status" value="1"/>
</dbReference>
<keyword evidence="8" id="KW-1185">Reference proteome</keyword>
<dbReference type="SUPFAM" id="SSF51569">
    <property type="entry name" value="Aldolase"/>
    <property type="match status" value="1"/>
</dbReference>
<dbReference type="EMBL" id="CP002101">
    <property type="protein sequence ID" value="AEH60257.1"/>
    <property type="molecule type" value="Genomic_DNA"/>
</dbReference>
<dbReference type="OrthoDB" id="81473at2157"/>
<evidence type="ECO:0000313" key="7">
    <source>
        <dbReference type="EMBL" id="AEH60257.1"/>
    </source>
</evidence>
<comment type="similarity">
    <text evidence="5">Belongs to the MfnB family.</text>
</comment>
<evidence type="ECO:0000313" key="8">
    <source>
        <dbReference type="Proteomes" id="UP000006622"/>
    </source>
</evidence>
<dbReference type="UniPathway" id="UPA00080"/>
<evidence type="ECO:0000256" key="3">
    <source>
        <dbReference type="ARBA" id="ARBA00023270"/>
    </source>
</evidence>
<dbReference type="InterPro" id="IPR007565">
    <property type="entry name" value="4HFCP_synth"/>
</dbReference>
<evidence type="ECO:0000256" key="5">
    <source>
        <dbReference type="HAMAP-Rule" id="MF_00681"/>
    </source>
</evidence>
<evidence type="ECO:0000256" key="2">
    <source>
        <dbReference type="ARBA" id="ARBA00023239"/>
    </source>
</evidence>
<keyword evidence="3 5" id="KW-0704">Schiff base</keyword>
<evidence type="ECO:0000256" key="4">
    <source>
        <dbReference type="ARBA" id="ARBA00047628"/>
    </source>
</evidence>
<dbReference type="GO" id="GO:2001120">
    <property type="term" value="P:methanofuran biosynthetic process"/>
    <property type="evidence" value="ECO:0007669"/>
    <property type="project" value="UniProtKB-UniRule"/>
</dbReference>
<dbReference type="InterPro" id="IPR035081">
    <property type="entry name" value="4HFCP_synth_arc"/>
</dbReference>
<dbReference type="GeneID" id="10821987"/>
<dbReference type="EC" id="4.2.3.153" evidence="5"/>
<feature type="active site" description="Schiff-base intermediate with substrate" evidence="5 6">
    <location>
        <position position="27"/>
    </location>
</feature>
<dbReference type="STRING" id="679901.Mzhil_0382"/>
<dbReference type="PIRSF" id="PIRSF015957">
    <property type="entry name" value="UCP015957"/>
    <property type="match status" value="1"/>
</dbReference>
<dbReference type="Proteomes" id="UP000006622">
    <property type="component" value="Chromosome"/>
</dbReference>
<accession>F7XPD0</accession>
<dbReference type="HOGENOM" id="CLU_068659_0_0_2"/>
<protein>
    <recommendedName>
        <fullName evidence="5">(5-formylfuran-3-yl)methyl phosphate synthase</fullName>
        <ecNumber evidence="5">4.2.3.153</ecNumber>
    </recommendedName>
    <alternativeName>
        <fullName evidence="5">4-(hydroxymethyl)-2-furancarboxaldehyde-phosphate synthase</fullName>
        <shortName evidence="5">4-HFC-P synthase</shortName>
    </alternativeName>
</protein>
<comment type="pathway">
    <text evidence="5">Cofactor biosynthesis; methanofuran biosynthesis.</text>
</comment>
<dbReference type="Pfam" id="PF04476">
    <property type="entry name" value="4HFCP_synth"/>
    <property type="match status" value="1"/>
</dbReference>
<gene>
    <name evidence="5" type="primary">mfnB</name>
    <name evidence="7" type="ordered locus">Mzhil_0382</name>
</gene>
<dbReference type="GO" id="GO:0016830">
    <property type="term" value="F:carbon-carbon lyase activity"/>
    <property type="evidence" value="ECO:0007669"/>
    <property type="project" value="UniProtKB-UniRule"/>
</dbReference>
<sequence length="235" mass="25278">MKLLISPINPQEAISAANGGADIIDVKNPKEGSLGANFPWVIRSVKEAVGSLKPVSATIGDFNYKPGTASLAALGAAVAGSEYIKVGLYDIQTEEQALDMLSNITRSVKDYDPTKKVVASGYSDYSRVNSIAPFLLPEIASRCGVDVVMVDTAIKDGKSTFDFMSEEELKKFTHLAQRSGLECAIAGTLKFDDLPIIGRIAPDIIGVRGMVCGGDRNSCIQEELVKQLRQKMYDL</sequence>
<dbReference type="RefSeq" id="WP_013897696.1">
    <property type="nucleotide sequence ID" value="NC_015676.1"/>
</dbReference>
<comment type="catalytic activity">
    <reaction evidence="4 5">
        <text>2 D-glyceraldehyde 3-phosphate = 4-(hydroxymethyl)-2-furancarboxaldehyde phosphate + phosphate + 2 H2O</text>
        <dbReference type="Rhea" id="RHEA:43536"/>
        <dbReference type="ChEBI" id="CHEBI:15377"/>
        <dbReference type="ChEBI" id="CHEBI:43474"/>
        <dbReference type="ChEBI" id="CHEBI:59776"/>
        <dbReference type="ChEBI" id="CHEBI:83407"/>
        <dbReference type="EC" id="4.2.3.153"/>
    </reaction>
</comment>
<evidence type="ECO:0000256" key="1">
    <source>
        <dbReference type="ARBA" id="ARBA00003810"/>
    </source>
</evidence>
<organism evidence="7 8">
    <name type="scientific">Methanosalsum zhilinae (strain DSM 4017 / NBRC 107636 / OCM 62 / WeN5)</name>
    <name type="common">Methanohalophilus zhilinae</name>
    <dbReference type="NCBI Taxonomy" id="679901"/>
    <lineage>
        <taxon>Archaea</taxon>
        <taxon>Methanobacteriati</taxon>
        <taxon>Methanobacteriota</taxon>
        <taxon>Stenosarchaea group</taxon>
        <taxon>Methanomicrobia</taxon>
        <taxon>Methanosarcinales</taxon>
        <taxon>Methanosarcinaceae</taxon>
        <taxon>Methanosalsum</taxon>
    </lineage>
</organism>
<comment type="function">
    <text evidence="1 5">Catalyzes the formation of 4-(hydroxymethyl)-2-furancarboxaldehyde phosphate (4-HFC-P) from two molecules of glyceraldehyde-3-P (GA-3-P).</text>
</comment>